<dbReference type="InterPro" id="IPR014031">
    <property type="entry name" value="Ketoacyl_synth_C"/>
</dbReference>
<comment type="caution">
    <text evidence="10">The sequence shown here is derived from an EMBL/GenBank/DDBJ whole genome shotgun (WGS) entry which is preliminary data.</text>
</comment>
<dbReference type="RefSeq" id="WP_052154234.1">
    <property type="nucleotide sequence ID" value="NZ_JACEIP010000017.1"/>
</dbReference>
<dbReference type="CDD" id="cd00833">
    <property type="entry name" value="PKS"/>
    <property type="match status" value="3"/>
</dbReference>
<dbReference type="SUPFAM" id="SSF53901">
    <property type="entry name" value="Thiolase-like"/>
    <property type="match status" value="3"/>
</dbReference>
<dbReference type="GO" id="GO:0031177">
    <property type="term" value="F:phosphopantetheine binding"/>
    <property type="evidence" value="ECO:0007669"/>
    <property type="project" value="InterPro"/>
</dbReference>
<dbReference type="Gene3D" id="1.10.1200.10">
    <property type="entry name" value="ACP-like"/>
    <property type="match status" value="5"/>
</dbReference>
<evidence type="ECO:0000313" key="11">
    <source>
        <dbReference type="Proteomes" id="UP000530514"/>
    </source>
</evidence>
<dbReference type="SUPFAM" id="SSF53335">
    <property type="entry name" value="S-adenosyl-L-methionine-dependent methyltransferases"/>
    <property type="match status" value="1"/>
</dbReference>
<feature type="domain" description="Ketosynthase family 3 (KS3)" evidence="9">
    <location>
        <begin position="1230"/>
        <end position="1643"/>
    </location>
</feature>
<dbReference type="InterPro" id="IPR020806">
    <property type="entry name" value="PKS_PP-bd"/>
</dbReference>
<feature type="domain" description="Carrier" evidence="8">
    <location>
        <begin position="3249"/>
        <end position="3326"/>
    </location>
</feature>
<dbReference type="InterPro" id="IPR013217">
    <property type="entry name" value="Methyltransf_12"/>
</dbReference>
<evidence type="ECO:0000256" key="3">
    <source>
        <dbReference type="ARBA" id="ARBA00022450"/>
    </source>
</evidence>
<feature type="domain" description="Carrier" evidence="8">
    <location>
        <begin position="2342"/>
        <end position="2419"/>
    </location>
</feature>
<dbReference type="PROSITE" id="PS50075">
    <property type="entry name" value="CARRIER"/>
    <property type="match status" value="5"/>
</dbReference>
<feature type="domain" description="Carrier" evidence="8">
    <location>
        <begin position="3134"/>
        <end position="3211"/>
    </location>
</feature>
<dbReference type="PROSITE" id="PS00606">
    <property type="entry name" value="KS3_1"/>
    <property type="match status" value="3"/>
</dbReference>
<dbReference type="GO" id="GO:0006633">
    <property type="term" value="P:fatty acid biosynthetic process"/>
    <property type="evidence" value="ECO:0007669"/>
    <property type="project" value="InterPro"/>
</dbReference>
<dbReference type="GO" id="GO:0071770">
    <property type="term" value="P:DIM/DIP cell wall layer assembly"/>
    <property type="evidence" value="ECO:0007669"/>
    <property type="project" value="TreeGrafter"/>
</dbReference>
<dbReference type="InterPro" id="IPR029063">
    <property type="entry name" value="SAM-dependent_MTases_sf"/>
</dbReference>
<evidence type="ECO:0000256" key="5">
    <source>
        <dbReference type="ARBA" id="ARBA00022679"/>
    </source>
</evidence>
<dbReference type="SMART" id="SM00825">
    <property type="entry name" value="PKS_KS"/>
    <property type="match status" value="3"/>
</dbReference>
<dbReference type="Pfam" id="PF22621">
    <property type="entry name" value="CurL-like_PKS_C"/>
    <property type="match status" value="3"/>
</dbReference>
<comment type="pathway">
    <text evidence="2">Antibiotic biosynthesis; bacillaene biosynthesis.</text>
</comment>
<dbReference type="InterPro" id="IPR057326">
    <property type="entry name" value="KR_dom"/>
</dbReference>
<dbReference type="GO" id="GO:0005737">
    <property type="term" value="C:cytoplasm"/>
    <property type="evidence" value="ECO:0007669"/>
    <property type="project" value="TreeGrafter"/>
</dbReference>
<dbReference type="InterPro" id="IPR016039">
    <property type="entry name" value="Thiolase-like"/>
</dbReference>
<name>A0A7W1XBE6_9BACL</name>
<dbReference type="SMART" id="SM00822">
    <property type="entry name" value="PKS_KR"/>
    <property type="match status" value="1"/>
</dbReference>
<dbReference type="GO" id="GO:0005886">
    <property type="term" value="C:plasma membrane"/>
    <property type="evidence" value="ECO:0007669"/>
    <property type="project" value="TreeGrafter"/>
</dbReference>
<dbReference type="SMART" id="SM00823">
    <property type="entry name" value="PKS_PP"/>
    <property type="match status" value="5"/>
</dbReference>
<evidence type="ECO:0000313" key="10">
    <source>
        <dbReference type="EMBL" id="MBA4543506.1"/>
    </source>
</evidence>
<evidence type="ECO:0000256" key="4">
    <source>
        <dbReference type="ARBA" id="ARBA00022553"/>
    </source>
</evidence>
<dbReference type="SMART" id="SM01294">
    <property type="entry name" value="PKS_PP_betabranch"/>
    <property type="match status" value="4"/>
</dbReference>
<dbReference type="Gene3D" id="1.10.1240.100">
    <property type="match status" value="3"/>
</dbReference>
<feature type="compositionally biased region" description="Basic and acidic residues" evidence="7">
    <location>
        <begin position="2451"/>
        <end position="2464"/>
    </location>
</feature>
<evidence type="ECO:0000256" key="2">
    <source>
        <dbReference type="ARBA" id="ARBA00004789"/>
    </source>
</evidence>
<dbReference type="EMBL" id="JACEIP010000017">
    <property type="protein sequence ID" value="MBA4543506.1"/>
    <property type="molecule type" value="Genomic_DNA"/>
</dbReference>
<feature type="domain" description="Ketosynthase family 3 (KS3)" evidence="9">
    <location>
        <begin position="102"/>
        <end position="524"/>
    </location>
</feature>
<gene>
    <name evidence="10" type="ORF">H1164_11430</name>
</gene>
<feature type="domain" description="Ketosynthase family 3 (KS3)" evidence="9">
    <location>
        <begin position="2469"/>
        <end position="2877"/>
    </location>
</feature>
<dbReference type="InterPro" id="IPR020841">
    <property type="entry name" value="PKS_Beta-ketoAc_synthase_dom"/>
</dbReference>
<dbReference type="Pfam" id="PF00109">
    <property type="entry name" value="ketoacyl-synt"/>
    <property type="match status" value="3"/>
</dbReference>
<dbReference type="PROSITE" id="PS00012">
    <property type="entry name" value="PHOSPHOPANTETHEINE"/>
    <property type="match status" value="3"/>
</dbReference>
<keyword evidence="5" id="KW-0808">Transferase</keyword>
<evidence type="ECO:0000259" key="8">
    <source>
        <dbReference type="PROSITE" id="PS50075"/>
    </source>
</evidence>
<dbReference type="Gene3D" id="3.40.50.150">
    <property type="entry name" value="Vaccinia Virus protein VP39"/>
    <property type="match status" value="1"/>
</dbReference>
<feature type="domain" description="Carrier" evidence="8">
    <location>
        <begin position="1104"/>
        <end position="1181"/>
    </location>
</feature>
<dbReference type="Pfam" id="PF02801">
    <property type="entry name" value="Ketoacyl-synt_C"/>
    <property type="match status" value="3"/>
</dbReference>
<proteinExistence type="predicted"/>
<dbReference type="InterPro" id="IPR013968">
    <property type="entry name" value="PKS_KR"/>
</dbReference>
<dbReference type="InterPro" id="IPR036291">
    <property type="entry name" value="NAD(P)-bd_dom_sf"/>
</dbReference>
<dbReference type="CDD" id="cd02440">
    <property type="entry name" value="AdoMet_MTases"/>
    <property type="match status" value="1"/>
</dbReference>
<dbReference type="Gene3D" id="3.40.50.720">
    <property type="entry name" value="NAD(P)-binding Rossmann-like Domain"/>
    <property type="match status" value="1"/>
</dbReference>
<dbReference type="CDD" id="cd08953">
    <property type="entry name" value="KR_2_SDR_x"/>
    <property type="match status" value="1"/>
</dbReference>
<dbReference type="Pfam" id="PF00550">
    <property type="entry name" value="PP-binding"/>
    <property type="match status" value="5"/>
</dbReference>
<dbReference type="GO" id="GO:0004312">
    <property type="term" value="F:fatty acid synthase activity"/>
    <property type="evidence" value="ECO:0007669"/>
    <property type="project" value="TreeGrafter"/>
</dbReference>
<keyword evidence="6" id="KW-0511">Multifunctional enzyme</keyword>
<feature type="domain" description="Carrier" evidence="8">
    <location>
        <begin position="6"/>
        <end position="83"/>
    </location>
</feature>
<feature type="region of interest" description="Disordered" evidence="7">
    <location>
        <begin position="2434"/>
        <end position="2467"/>
    </location>
</feature>
<dbReference type="InterPro" id="IPR018201">
    <property type="entry name" value="Ketoacyl_synth_AS"/>
</dbReference>
<dbReference type="InterPro" id="IPR009081">
    <property type="entry name" value="PP-bd_ACP"/>
</dbReference>
<dbReference type="OrthoDB" id="2897140at2"/>
<evidence type="ECO:0000256" key="1">
    <source>
        <dbReference type="ARBA" id="ARBA00003299"/>
    </source>
</evidence>
<organism evidence="10 11">
    <name type="scientific">Thermoactinomyces daqus</name>
    <dbReference type="NCBI Taxonomy" id="1329516"/>
    <lineage>
        <taxon>Bacteria</taxon>
        <taxon>Bacillati</taxon>
        <taxon>Bacillota</taxon>
        <taxon>Bacilli</taxon>
        <taxon>Bacillales</taxon>
        <taxon>Thermoactinomycetaceae</taxon>
        <taxon>Thermoactinomyces</taxon>
    </lineage>
</organism>
<dbReference type="GO" id="GO:0004315">
    <property type="term" value="F:3-oxoacyl-[acyl-carrier-protein] synthase activity"/>
    <property type="evidence" value="ECO:0007669"/>
    <property type="project" value="InterPro"/>
</dbReference>
<dbReference type="SUPFAM" id="SSF51735">
    <property type="entry name" value="NAD(P)-binding Rossmann-fold domains"/>
    <property type="match status" value="1"/>
</dbReference>
<protein>
    <submittedName>
        <fullName evidence="10">SDR family NAD(P)-dependent oxidoreductase</fullName>
    </submittedName>
</protein>
<evidence type="ECO:0000256" key="7">
    <source>
        <dbReference type="SAM" id="MobiDB-lite"/>
    </source>
</evidence>
<dbReference type="InterPro" id="IPR006162">
    <property type="entry name" value="Ppantetheine_attach_site"/>
</dbReference>
<dbReference type="SUPFAM" id="SSF47336">
    <property type="entry name" value="ACP-like"/>
    <property type="match status" value="5"/>
</dbReference>
<accession>A0A7W1XBE6</accession>
<comment type="function">
    <text evidence="1">Involved in some intermediate steps for the synthesis of the antibiotic polyketide bacillaene which is involved in secondary metabolism.</text>
</comment>
<evidence type="ECO:0000256" key="6">
    <source>
        <dbReference type="ARBA" id="ARBA00023268"/>
    </source>
</evidence>
<dbReference type="Proteomes" id="UP000530514">
    <property type="component" value="Unassembled WGS sequence"/>
</dbReference>
<dbReference type="Pfam" id="PF08659">
    <property type="entry name" value="KR"/>
    <property type="match status" value="1"/>
</dbReference>
<keyword evidence="11" id="KW-1185">Reference proteome</keyword>
<dbReference type="InterPro" id="IPR036736">
    <property type="entry name" value="ACP-like_sf"/>
</dbReference>
<reference evidence="10 11" key="1">
    <citation type="submission" date="2020-07" db="EMBL/GenBank/DDBJ databases">
        <authorList>
            <person name="Feng H."/>
        </authorList>
    </citation>
    <scope>NUCLEOTIDE SEQUENCE [LARGE SCALE GENOMIC DNA]</scope>
    <source>
        <strain evidence="11">s-11</strain>
    </source>
</reference>
<dbReference type="InterPro" id="IPR050091">
    <property type="entry name" value="PKS_NRPS_Biosynth_Enz"/>
</dbReference>
<dbReference type="Gene3D" id="3.40.47.10">
    <property type="match status" value="3"/>
</dbReference>
<keyword evidence="3" id="KW-0596">Phosphopantetheine</keyword>
<keyword evidence="4" id="KW-0597">Phosphoprotein</keyword>
<dbReference type="PANTHER" id="PTHR43775">
    <property type="entry name" value="FATTY ACID SYNTHASE"/>
    <property type="match status" value="1"/>
</dbReference>
<evidence type="ECO:0000259" key="9">
    <source>
        <dbReference type="PROSITE" id="PS52004"/>
    </source>
</evidence>
<dbReference type="PANTHER" id="PTHR43775:SF37">
    <property type="entry name" value="SI:DKEY-61P9.11"/>
    <property type="match status" value="1"/>
</dbReference>
<dbReference type="PROSITE" id="PS52004">
    <property type="entry name" value="KS3_2"/>
    <property type="match status" value="3"/>
</dbReference>
<sequence>MERRLGTIAQIKERLVQEFLQVAGEQAEPVDLDKSFMEMGMNSIMAVDFVEAVNRSLGIDLGVEVVFDYRGIPELAEHIADRYMTEEVGSGPEMATIDEETSSDIAIIGISGKFAGSENLEEFWAHLRAGDCCIEEIRRPGWTEKDYYHPDPARKNRSVSKWGGLLKQIDRFDAAFFDISPAEAERMDPQHRLFLEEAYKAFEDAHYPVEKLSGKKVGVFVGGRPSDYRAGLWDRGVDAQTFWGNEMSMLASRISYFFNFKGPSLTVDTACSSSLVAIHLACESIRKGESEMALAGGVFVASTPEFFVLSSQAGLLSPDGQCKTFDPEANGMVLGEGVGAAVLKRLDAAVRDGDPIYGVIKGSAVNQAGRTNGVTSPSAASQKELIIDAYTKSGIDPETIGYIEVHGTGTKLGDLIELKALTEAFRMFTDKSWFCVIGSHKPNIGHTALAAGMAGLFKILLSMKHGEIPPTLYAGKREKRSGEETPFWISTKRQEWKRSGDVPLRAGLSALGSNGTNAHLIIEEPPARDVNGETEGPSPGRPYYLFPFSAKSKEALEQKMADMVSWLERKGDDYATEDVAKSLFFGRSHFSVRCAVIAADLAELKQKLDEIKRIGTAQDYVWQRKKPSFQPEPKQIARGERLIRELAENPDLPPEQYQEHLTALSRLYVQGYDLDWSGLFSDKKSRPVPLPAYPFHRKRFWHSGIPHVPEAKHGLQMSEMDGLLCKLLFMQLESLGLFEGNRLDLSRLKARVANLYGKWLEQSLVFLTRHHYLKADGDDGYVVNPDRVTRDGWNEWERQKERWLSSPDTKAQAVLVERTLRNLPQILTGKVPATDILFPDSSMDLVEGIYRNNAVADYFNEIVAQKVEDAIRDRVNQNPAARIRIIEIGAGTGGTSISVLQKLKPYREHIQEYCYTDISKAFLLYAEKAFGRQYPYLTYATYDAEAPAAGQGIETGVYDVAIATNVLHATRDIARTLRRVKAVLKKDGLLVLNEISSHSLFLHLTFGLLQGWWLYEDETLRLPGGPAVPPAIWKHVLEREGFENVHFPAQKAHPWGQQIIIAESDGKVRQEARRQAKPVSLPEKGDASGEADVTAHGWAVNDQKLEAAVQSLIVDHLAGALSVDPEEIDFDSAFRDYGVDSITGIKLVQAINQEYFLELATTILFDYSSVNLLTRYLLANFKDVIADALGRSEPERVCREYDPGDDSGAVRELPKLEERRAGETGVISGKVPIAIIGVSGRFAKSKNVRDLWKHLSEGTNLIERASRWRQENKGEPEVWEYGGFIEDIDQFDPLFFNISGMEAASMDPQQRLFLEECWNALEDAGYAGAKIQGCRCGVYVGCSGGGYQQLLNDDSPPQAFWGNLSSVIPARIAYYLNLQGPAIAVDTACSSSLVAVYLACQGLWTGETEMALAGGVSIQCTPDLYRTEHRAGMLSPTGQCYTFDERANGFVPGEGVGVVVLKRLEDALADGDYIYGVIRGSAINQDGTTNGITAPSQRSQERLERFVYDQFGINPEEIQMVEAHGTGTKLGDPIEFQALTQAFRSYTDKKEYCAIGSIKTNIGHAQMAAGIAGLIKILLALKHKQIPPSLHFRKGNANISFKDSPFFVNTQLRDWKVEPGVKRRAAISSFGVSGTNAHMVIEEAPEVRRQHPDKPGYLLVLSARSEEELRKQAGQLIDHCKEEDKTDCGNMCYTLLVGRQHFKHRLACVVRDLDDAVEQLEQWLNRKSGSTVFSMETDGKHRELPALKKFGNHCIRACQDLDGDADYLENLATVAELYVQGYELDYEGLFADGQYSRVPLPTYPFARERYWVPEAKTAAPVPAETMVAAETEPAGNAEPEEEGYELMTFAEEWQAEDLPEGRVSTPAALVCFLSNPDYQEAVHAAVQARQPGTEVIFVAQGRSSGKQSRGQYRLNRDDGAAFRQVLDSLASDCGGDFALLYLWPLEDAGCIEDSAVLFRLLQAVGEAGRKPSRLLWAGAWRTSLERCCLESWIGWERSLGLILPQTRVAGILREAGPGPAVDMEAWLSLLWAELHTPSPQSVLYEGEQRYTCRIRPVSLGEERWRIQANGTYLITGGGGGLGRILAARLARSGPVNLILTGRSPLDARLQAELTLLEGTGSRVLYRQADVCDAVAMREVLREAKARFGGVNGVIHAAGLQSKEPLFTESEADFARVLAPKVKGTQVLDEVLSGEPLDFLLCFSSAAAILGDMGAGDYAVANRFLTAYARERNRQQRQGLRSGKTLVVHWPLWKEGGMGLGDDEQTHLYLKSSGQRALETEEGLDLLERVLEQEQTQLLVLAGQPDRVHRFLGLYREPEPQQPEPAAGLPAGKGRRPEMKGLSVRQCLEWDLRELSGQLLKIPREKLDLTSNLADFGFDSITLAAFAEQLTRHYGIELTPAVFFGYPTLGKLADYYLSEHKEALEAFYREAPPAPERKPAVDMPVRPAAEPEPSRRKQPVQEKARPSAVPEPIAVIGMSGRFPGARNIEEMWQHLLNGEDQVRAAGAERWPGSGAERWKFGAIPGVDEFDPLFFEISPREARSMDPRQRLLLQEAWNALEDAGYGPVQIKNRKIGMFVGVENGDYKYLTGFDAPITSNHDAILAARLSYVLNLNGPNLAVNTACSSGLVAVHLACQSLRSGDCDTAIAAGVNLILVPQTLEAIGQAGMLSPDGRCYAFDQRANGMVPGEAVAVVVLKPLSRAIADKDPIHAVIRGSGINYDGKTNGITAPSGVAQTQLYKEVYDQYGINPEDLEYIVAHGTGTRLGDPVEVNALRDAFQSYTDKENFCALTSTKTHFGHTFAASGLVSLISLVQAMRHETIPGSLHCEQENEYIRWKGSPFYVNKTNRPWKDKEGKRRLGAVSAFGMSGTNVHLVLESYPEERSAARHRLPYYLLALSAKTREALEAKISDMIAFLEKEEWREEDLLPLSYTLLNGRQHFRHRCAVVVQGREDAIYALKQAAGQEKMPHIVHGQVPNRFTGQKAIQTYVRDLLKQSVGLREDPVQYQETLLALAEFYCQGYEPEWELLFAGTDSHRLHLPTYPFARNTYWVPGKEHGTSSTEQGTPPVLTPMVLRDPVVHPEAPQPPKVSVPGKRTLPDMPAVIGNHQPKPKPGRIVLSPLTAEKTDSLAAGAEAAGESIEEELAAMLADVLVMDRAELDAETPFIELGMDSIVGVEWIQSVNRRYGVELTANIIYEYPDLRRFAVFLAQEMNGQEPAGLSAASLVPLPPELQPAAKTEETHPAVSLSSVSGEDVLEFLVSSLAESLSMDREEVDIDAELIDLGLDSIIGVEWIQAVNKRYGISLTANNIYEYSNLRRFAAYLKEKLSDAGKEAKQEPAGLNLEEFIRRVQAGDIDIEEAEQLLHRGGITK</sequence>
<feature type="region of interest" description="Disordered" evidence="7">
    <location>
        <begin position="2316"/>
        <end position="2336"/>
    </location>
</feature>
<dbReference type="InterPro" id="IPR014030">
    <property type="entry name" value="Ketoacyl_synth_N"/>
</dbReference>
<dbReference type="Pfam" id="PF08242">
    <property type="entry name" value="Methyltransf_12"/>
    <property type="match status" value="1"/>
</dbReference>
<dbReference type="FunFam" id="3.40.47.10:FF:000019">
    <property type="entry name" value="Polyketide synthase type I"/>
    <property type="match status" value="2"/>
</dbReference>